<dbReference type="RefSeq" id="WP_079217873.1">
    <property type="nucleotide sequence ID" value="NZ_CP018845.1"/>
</dbReference>
<dbReference type="InterPro" id="IPR036388">
    <property type="entry name" value="WH-like_DNA-bd_sf"/>
</dbReference>
<dbReference type="Pfam" id="PF00072">
    <property type="entry name" value="Response_reg"/>
    <property type="match status" value="1"/>
</dbReference>
<dbReference type="InterPro" id="IPR039420">
    <property type="entry name" value="WalR-like"/>
</dbReference>
<reference evidence="12 13" key="1">
    <citation type="journal article" date="2020" name="Front. Plant Sci.">
        <title>Isolation of Rhizosphere Bacteria That Improve Quality and Water Stress Tolerance in Greenhouse Ornamentals.</title>
        <authorList>
            <person name="Nordstedt N.P."/>
            <person name="Jones M.L."/>
        </authorList>
    </citation>
    <scope>NUCLEOTIDE SEQUENCE [LARGE SCALE GENOMIC DNA]</scope>
    <source>
        <strain evidence="12 13">C6C2</strain>
    </source>
</reference>
<keyword evidence="6 9" id="KW-0238">DNA-binding</keyword>
<keyword evidence="3 8" id="KW-0597">Phosphoprotein</keyword>
<feature type="domain" description="OmpR/PhoB-type" evidence="11">
    <location>
        <begin position="124"/>
        <end position="218"/>
    </location>
</feature>
<dbReference type="SUPFAM" id="SSF52172">
    <property type="entry name" value="CheY-like"/>
    <property type="match status" value="1"/>
</dbReference>
<dbReference type="PANTHER" id="PTHR48111:SF35">
    <property type="entry name" value="TRANSCRIPTIONAL REGULATORY PROTEIN QSEB"/>
    <property type="match status" value="1"/>
</dbReference>
<evidence type="ECO:0000256" key="6">
    <source>
        <dbReference type="ARBA" id="ARBA00023125"/>
    </source>
</evidence>
<dbReference type="InterPro" id="IPR001867">
    <property type="entry name" value="OmpR/PhoB-type_DNA-bd"/>
</dbReference>
<dbReference type="SMART" id="SM00448">
    <property type="entry name" value="REC"/>
    <property type="match status" value="1"/>
</dbReference>
<evidence type="ECO:0000256" key="2">
    <source>
        <dbReference type="ARBA" id="ARBA00022490"/>
    </source>
</evidence>
<evidence type="ECO:0000259" key="10">
    <source>
        <dbReference type="PROSITE" id="PS50110"/>
    </source>
</evidence>
<dbReference type="Proteomes" id="UP000536746">
    <property type="component" value="Unassembled WGS sequence"/>
</dbReference>
<organism evidence="12 13">
    <name type="scientific">Herbaspirillum robiniae</name>
    <dbReference type="NCBI Taxonomy" id="2014887"/>
    <lineage>
        <taxon>Bacteria</taxon>
        <taxon>Pseudomonadati</taxon>
        <taxon>Pseudomonadota</taxon>
        <taxon>Betaproteobacteria</taxon>
        <taxon>Burkholderiales</taxon>
        <taxon>Oxalobacteraceae</taxon>
        <taxon>Herbaspirillum</taxon>
    </lineage>
</organism>
<comment type="caution">
    <text evidence="12">The sequence shown here is derived from an EMBL/GenBank/DDBJ whole genome shotgun (WGS) entry which is preliminary data.</text>
</comment>
<evidence type="ECO:0000256" key="7">
    <source>
        <dbReference type="ARBA" id="ARBA00023163"/>
    </source>
</evidence>
<keyword evidence="4" id="KW-0902">Two-component regulatory system</keyword>
<feature type="domain" description="Response regulatory" evidence="10">
    <location>
        <begin position="2"/>
        <end position="116"/>
    </location>
</feature>
<dbReference type="PANTHER" id="PTHR48111">
    <property type="entry name" value="REGULATOR OF RPOS"/>
    <property type="match status" value="1"/>
</dbReference>
<dbReference type="PROSITE" id="PS50110">
    <property type="entry name" value="RESPONSE_REGULATORY"/>
    <property type="match status" value="1"/>
</dbReference>
<evidence type="ECO:0000256" key="8">
    <source>
        <dbReference type="PROSITE-ProRule" id="PRU00169"/>
    </source>
</evidence>
<dbReference type="CDD" id="cd00383">
    <property type="entry name" value="trans_reg_C"/>
    <property type="match status" value="1"/>
</dbReference>
<keyword evidence="7" id="KW-0804">Transcription</keyword>
<feature type="DNA-binding region" description="OmpR/PhoB-type" evidence="9">
    <location>
        <begin position="124"/>
        <end position="218"/>
    </location>
</feature>
<evidence type="ECO:0000313" key="12">
    <source>
        <dbReference type="EMBL" id="NUU03866.1"/>
    </source>
</evidence>
<evidence type="ECO:0000313" key="13">
    <source>
        <dbReference type="Proteomes" id="UP000536746"/>
    </source>
</evidence>
<dbReference type="Gene3D" id="6.10.250.690">
    <property type="match status" value="1"/>
</dbReference>
<dbReference type="Pfam" id="PF00486">
    <property type="entry name" value="Trans_reg_C"/>
    <property type="match status" value="1"/>
</dbReference>
<dbReference type="PROSITE" id="PS51755">
    <property type="entry name" value="OMPR_PHOB"/>
    <property type="match status" value="1"/>
</dbReference>
<evidence type="ECO:0000256" key="4">
    <source>
        <dbReference type="ARBA" id="ARBA00023012"/>
    </source>
</evidence>
<dbReference type="InterPro" id="IPR011006">
    <property type="entry name" value="CheY-like_superfamily"/>
</dbReference>
<proteinExistence type="predicted"/>
<name>A0ABX2M7W3_9BURK</name>
<accession>A0ABX2M7W3</accession>
<dbReference type="EMBL" id="JABFMT010000029">
    <property type="protein sequence ID" value="NUU03866.1"/>
    <property type="molecule type" value="Genomic_DNA"/>
</dbReference>
<keyword evidence="5" id="KW-0805">Transcription regulation</keyword>
<gene>
    <name evidence="12" type="ORF">HNO84_19825</name>
</gene>
<dbReference type="InterPro" id="IPR001789">
    <property type="entry name" value="Sig_transdc_resp-reg_receiver"/>
</dbReference>
<evidence type="ECO:0000256" key="3">
    <source>
        <dbReference type="ARBA" id="ARBA00022553"/>
    </source>
</evidence>
<keyword evidence="13" id="KW-1185">Reference proteome</keyword>
<evidence type="ECO:0000259" key="11">
    <source>
        <dbReference type="PROSITE" id="PS51755"/>
    </source>
</evidence>
<dbReference type="CDD" id="cd17624">
    <property type="entry name" value="REC_OmpR_PmrA-like"/>
    <property type="match status" value="1"/>
</dbReference>
<evidence type="ECO:0000256" key="9">
    <source>
        <dbReference type="PROSITE-ProRule" id="PRU01091"/>
    </source>
</evidence>
<protein>
    <submittedName>
        <fullName evidence="12">Response regulator</fullName>
    </submittedName>
</protein>
<evidence type="ECO:0000256" key="1">
    <source>
        <dbReference type="ARBA" id="ARBA00004496"/>
    </source>
</evidence>
<feature type="modified residue" description="4-aspartylphosphate" evidence="8">
    <location>
        <position position="51"/>
    </location>
</feature>
<comment type="subcellular location">
    <subcellularLocation>
        <location evidence="1">Cytoplasm</location>
    </subcellularLocation>
</comment>
<dbReference type="Gene3D" id="3.40.50.2300">
    <property type="match status" value="1"/>
</dbReference>
<dbReference type="Gene3D" id="1.10.10.10">
    <property type="entry name" value="Winged helix-like DNA-binding domain superfamily/Winged helix DNA-binding domain"/>
    <property type="match status" value="1"/>
</dbReference>
<dbReference type="SMART" id="SM00862">
    <property type="entry name" value="Trans_reg_C"/>
    <property type="match status" value="1"/>
</dbReference>
<evidence type="ECO:0000256" key="5">
    <source>
        <dbReference type="ARBA" id="ARBA00023015"/>
    </source>
</evidence>
<keyword evidence="2" id="KW-0963">Cytoplasm</keyword>
<sequence length="218" mass="23993">MRILLVEDDPMVGEAVRKGLRQDGFAIDWVQDGKSADAALRNEDYAMLLLDLGLPQKDGLAVLRTMRERGNGIPVLITTARDAVADRVAGLDAGADDYLIKPFDLEELSARMRALLRRQSGRADSLVQVREVVLNPATHEVTVAGKPVNLSAREFALLHAFMDRPGVVLSRAQLEEKLYGWDDSIESNAVEVHIHALRKKVGSDFIKNVRGVGYLVPA</sequence>